<evidence type="ECO:0000259" key="1">
    <source>
        <dbReference type="PROSITE" id="PS51186"/>
    </source>
</evidence>
<reference evidence="2" key="2">
    <citation type="journal article" date="2021" name="PeerJ">
        <title>Extensive microbial diversity within the chicken gut microbiome revealed by metagenomics and culture.</title>
        <authorList>
            <person name="Gilroy R."/>
            <person name="Ravi A."/>
            <person name="Getino M."/>
            <person name="Pursley I."/>
            <person name="Horton D.L."/>
            <person name="Alikhan N.F."/>
            <person name="Baker D."/>
            <person name="Gharbi K."/>
            <person name="Hall N."/>
            <person name="Watson M."/>
            <person name="Adriaenssens E.M."/>
            <person name="Foster-Nyarko E."/>
            <person name="Jarju S."/>
            <person name="Secka A."/>
            <person name="Antonio M."/>
            <person name="Oren A."/>
            <person name="Chaudhuri R.R."/>
            <person name="La Ragione R."/>
            <person name="Hildebrand F."/>
            <person name="Pallen M.J."/>
        </authorList>
    </citation>
    <scope>NUCLEOTIDE SEQUENCE</scope>
    <source>
        <strain evidence="2">ChiBcolR7-354</strain>
    </source>
</reference>
<dbReference type="AlphaFoldDB" id="A0A9D1CU13"/>
<dbReference type="PROSITE" id="PS51186">
    <property type="entry name" value="GNAT"/>
    <property type="match status" value="1"/>
</dbReference>
<name>A0A9D1CU13_9FIRM</name>
<dbReference type="InterPro" id="IPR051531">
    <property type="entry name" value="N-acetyltransferase"/>
</dbReference>
<dbReference type="SUPFAM" id="SSF55729">
    <property type="entry name" value="Acyl-CoA N-acyltransferases (Nat)"/>
    <property type="match status" value="1"/>
</dbReference>
<gene>
    <name evidence="2" type="ORF">IAB77_06945</name>
</gene>
<dbReference type="PANTHER" id="PTHR43792">
    <property type="entry name" value="GNAT FAMILY, PUTATIVE (AFU_ORTHOLOGUE AFUA_3G00765)-RELATED-RELATED"/>
    <property type="match status" value="1"/>
</dbReference>
<dbReference type="InterPro" id="IPR016181">
    <property type="entry name" value="Acyl_CoA_acyltransferase"/>
</dbReference>
<organism evidence="2 3">
    <name type="scientific">Candidatus Scatomorpha intestinavium</name>
    <dbReference type="NCBI Taxonomy" id="2840922"/>
    <lineage>
        <taxon>Bacteria</taxon>
        <taxon>Bacillati</taxon>
        <taxon>Bacillota</taxon>
        <taxon>Clostridia</taxon>
        <taxon>Eubacteriales</taxon>
        <taxon>Candidatus Scatomorpha</taxon>
    </lineage>
</organism>
<dbReference type="Proteomes" id="UP000824262">
    <property type="component" value="Unassembled WGS sequence"/>
</dbReference>
<dbReference type="PANTHER" id="PTHR43792:SF16">
    <property type="entry name" value="N-ACETYLTRANSFERASE DOMAIN-CONTAINING PROTEIN"/>
    <property type="match status" value="1"/>
</dbReference>
<dbReference type="InterPro" id="IPR000182">
    <property type="entry name" value="GNAT_dom"/>
</dbReference>
<dbReference type="Gene3D" id="3.40.630.30">
    <property type="match status" value="1"/>
</dbReference>
<proteinExistence type="predicted"/>
<protein>
    <submittedName>
        <fullName evidence="2">GNAT family N-acetyltransferase</fullName>
    </submittedName>
</protein>
<feature type="domain" description="N-acetyltransferase" evidence="1">
    <location>
        <begin position="29"/>
        <end position="182"/>
    </location>
</feature>
<evidence type="ECO:0000313" key="3">
    <source>
        <dbReference type="Proteomes" id="UP000824262"/>
    </source>
</evidence>
<dbReference type="GO" id="GO:0016747">
    <property type="term" value="F:acyltransferase activity, transferring groups other than amino-acyl groups"/>
    <property type="evidence" value="ECO:0007669"/>
    <property type="project" value="InterPro"/>
</dbReference>
<dbReference type="CDD" id="cd04301">
    <property type="entry name" value="NAT_SF"/>
    <property type="match status" value="1"/>
</dbReference>
<dbReference type="Pfam" id="PF13302">
    <property type="entry name" value="Acetyltransf_3"/>
    <property type="match status" value="1"/>
</dbReference>
<evidence type="ECO:0000313" key="2">
    <source>
        <dbReference type="EMBL" id="HIQ78980.1"/>
    </source>
</evidence>
<accession>A0A9D1CU13</accession>
<reference evidence="2" key="1">
    <citation type="submission" date="2020-10" db="EMBL/GenBank/DDBJ databases">
        <authorList>
            <person name="Gilroy R."/>
        </authorList>
    </citation>
    <scope>NUCLEOTIDE SEQUENCE</scope>
    <source>
        <strain evidence="2">ChiBcolR7-354</strain>
    </source>
</reference>
<dbReference type="EMBL" id="DVGA01000069">
    <property type="protein sequence ID" value="HIQ78980.1"/>
    <property type="molecule type" value="Genomic_DNA"/>
</dbReference>
<sequence>MPSQQYKPKNGAEAPFFHPAAREIETGRLLLRPFSEGDLGALFEIFSDEEVNRFLPWFPLKTAEEARIFYNERFAPGAERLGYAVCLKADNVPIGYVTVSASASRDLGYGLRREFQRRGIATEAAAAVIGRLRRLGVPYVTATHDVNNPRSGAVMRRLGMKYLYSYEEFWQPKGFPVVFRLYQLNLDGDKDRAYMEYWDNSAVHFIESPGAEG</sequence>
<comment type="caution">
    <text evidence="2">The sequence shown here is derived from an EMBL/GenBank/DDBJ whole genome shotgun (WGS) entry which is preliminary data.</text>
</comment>